<feature type="transmembrane region" description="Helical" evidence="14">
    <location>
        <begin position="604"/>
        <end position="630"/>
    </location>
</feature>
<keyword evidence="8" id="KW-0547">Nucleotide-binding</keyword>
<organism evidence="17 18">
    <name type="scientific">Nadsonia fulvescens var. elongata DSM 6958</name>
    <dbReference type="NCBI Taxonomy" id="857566"/>
    <lineage>
        <taxon>Eukaryota</taxon>
        <taxon>Fungi</taxon>
        <taxon>Dikarya</taxon>
        <taxon>Ascomycota</taxon>
        <taxon>Saccharomycotina</taxon>
        <taxon>Dipodascomycetes</taxon>
        <taxon>Dipodascales</taxon>
        <taxon>Dipodascales incertae sedis</taxon>
        <taxon>Nadsonia</taxon>
    </lineage>
</organism>
<dbReference type="GO" id="GO:0000329">
    <property type="term" value="C:fungal-type vacuole membrane"/>
    <property type="evidence" value="ECO:0007669"/>
    <property type="project" value="UniProtKB-ARBA"/>
</dbReference>
<feature type="transmembrane region" description="Helical" evidence="14">
    <location>
        <begin position="86"/>
        <end position="107"/>
    </location>
</feature>
<dbReference type="InterPro" id="IPR003593">
    <property type="entry name" value="AAA+_ATPase"/>
</dbReference>
<reference evidence="17 18" key="1">
    <citation type="journal article" date="2016" name="Proc. Natl. Acad. Sci. U.S.A.">
        <title>Comparative genomics of biotechnologically important yeasts.</title>
        <authorList>
            <person name="Riley R."/>
            <person name="Haridas S."/>
            <person name="Wolfe K.H."/>
            <person name="Lopes M.R."/>
            <person name="Hittinger C.T."/>
            <person name="Goeker M."/>
            <person name="Salamov A.A."/>
            <person name="Wisecaver J.H."/>
            <person name="Long T.M."/>
            <person name="Calvey C.H."/>
            <person name="Aerts A.L."/>
            <person name="Barry K.W."/>
            <person name="Choi C."/>
            <person name="Clum A."/>
            <person name="Coughlan A.Y."/>
            <person name="Deshpande S."/>
            <person name="Douglass A.P."/>
            <person name="Hanson S.J."/>
            <person name="Klenk H.-P."/>
            <person name="LaButti K.M."/>
            <person name="Lapidus A."/>
            <person name="Lindquist E.A."/>
            <person name="Lipzen A.M."/>
            <person name="Meier-Kolthoff J.P."/>
            <person name="Ohm R.A."/>
            <person name="Otillar R.P."/>
            <person name="Pangilinan J.L."/>
            <person name="Peng Y."/>
            <person name="Rokas A."/>
            <person name="Rosa C.A."/>
            <person name="Scheuner C."/>
            <person name="Sibirny A.A."/>
            <person name="Slot J.C."/>
            <person name="Stielow J.B."/>
            <person name="Sun H."/>
            <person name="Kurtzman C.P."/>
            <person name="Blackwell M."/>
            <person name="Grigoriev I.V."/>
            <person name="Jeffries T.W."/>
        </authorList>
    </citation>
    <scope>NUCLEOTIDE SEQUENCE [LARGE SCALE GENOMIC DNA]</scope>
    <source>
        <strain evidence="17 18">DSM 6958</strain>
    </source>
</reference>
<evidence type="ECO:0000313" key="17">
    <source>
        <dbReference type="EMBL" id="ODQ67153.1"/>
    </source>
</evidence>
<dbReference type="InterPro" id="IPR017871">
    <property type="entry name" value="ABC_transporter-like_CS"/>
</dbReference>
<keyword evidence="4" id="KW-0597">Phosphoprotein</keyword>
<evidence type="ECO:0000256" key="9">
    <source>
        <dbReference type="ARBA" id="ARBA00022840"/>
    </source>
</evidence>
<keyword evidence="3" id="KW-0813">Transport</keyword>
<keyword evidence="11 14" id="KW-1133">Transmembrane helix</keyword>
<dbReference type="PROSITE" id="PS50929">
    <property type="entry name" value="ABC_TM1F"/>
    <property type="match status" value="2"/>
</dbReference>
<feature type="transmembrane region" description="Helical" evidence="14">
    <location>
        <begin position="322"/>
        <end position="343"/>
    </location>
</feature>
<evidence type="ECO:0000256" key="11">
    <source>
        <dbReference type="ARBA" id="ARBA00022989"/>
    </source>
</evidence>
<feature type="domain" description="ABC transmembrane type-1" evidence="16">
    <location>
        <begin position="1004"/>
        <end position="1286"/>
    </location>
</feature>
<dbReference type="Proteomes" id="UP000095009">
    <property type="component" value="Unassembled WGS sequence"/>
</dbReference>
<feature type="transmembrane region" description="Helical" evidence="14">
    <location>
        <begin position="1114"/>
        <end position="1136"/>
    </location>
</feature>
<dbReference type="InterPro" id="IPR011527">
    <property type="entry name" value="ABC1_TM_dom"/>
</dbReference>
<accession>A0A1E3PNZ7</accession>
<feature type="transmembrane region" description="Helical" evidence="14">
    <location>
        <begin position="1043"/>
        <end position="1070"/>
    </location>
</feature>
<dbReference type="Pfam" id="PF24357">
    <property type="entry name" value="TMD0_ABC"/>
    <property type="match status" value="1"/>
</dbReference>
<keyword evidence="5" id="KW-0926">Vacuole</keyword>
<dbReference type="EMBL" id="KV454407">
    <property type="protein sequence ID" value="ODQ67153.1"/>
    <property type="molecule type" value="Genomic_DNA"/>
</dbReference>
<dbReference type="GO" id="GO:0005524">
    <property type="term" value="F:ATP binding"/>
    <property type="evidence" value="ECO:0007669"/>
    <property type="project" value="UniProtKB-KW"/>
</dbReference>
<dbReference type="PROSITE" id="PS50893">
    <property type="entry name" value="ABC_TRANSPORTER_2"/>
    <property type="match status" value="2"/>
</dbReference>
<evidence type="ECO:0000256" key="8">
    <source>
        <dbReference type="ARBA" id="ARBA00022741"/>
    </source>
</evidence>
<dbReference type="InterPro" id="IPR027417">
    <property type="entry name" value="P-loop_NTPase"/>
</dbReference>
<keyword evidence="10" id="KW-1278">Translocase</keyword>
<dbReference type="Pfam" id="PF00664">
    <property type="entry name" value="ABC_membrane"/>
    <property type="match status" value="2"/>
</dbReference>
<dbReference type="PROSITE" id="PS00211">
    <property type="entry name" value="ABC_TRANSPORTER_1"/>
    <property type="match status" value="2"/>
</dbReference>
<dbReference type="FunFam" id="3.40.50.300:FF:000450">
    <property type="entry name" value="ABC transporter C family member 2"/>
    <property type="match status" value="1"/>
</dbReference>
<dbReference type="CDD" id="cd03244">
    <property type="entry name" value="ABCC_MRP_domain2"/>
    <property type="match status" value="1"/>
</dbReference>
<comment type="similarity">
    <text evidence="2">Belongs to the ABC transporter superfamily. ABCC family. Conjugate transporter (TC 3.A.1.208) subfamily.</text>
</comment>
<dbReference type="GO" id="GO:0140359">
    <property type="term" value="F:ABC-type transporter activity"/>
    <property type="evidence" value="ECO:0007669"/>
    <property type="project" value="InterPro"/>
</dbReference>
<dbReference type="InterPro" id="IPR050173">
    <property type="entry name" value="ABC_transporter_C-like"/>
</dbReference>
<evidence type="ECO:0000256" key="7">
    <source>
        <dbReference type="ARBA" id="ARBA00022737"/>
    </source>
</evidence>
<dbReference type="InterPro" id="IPR056227">
    <property type="entry name" value="TMD0_ABC"/>
</dbReference>
<evidence type="ECO:0000256" key="6">
    <source>
        <dbReference type="ARBA" id="ARBA00022692"/>
    </source>
</evidence>
<dbReference type="GO" id="GO:0016887">
    <property type="term" value="F:ATP hydrolysis activity"/>
    <property type="evidence" value="ECO:0007669"/>
    <property type="project" value="InterPro"/>
</dbReference>
<proteinExistence type="inferred from homology"/>
<evidence type="ECO:0000259" key="16">
    <source>
        <dbReference type="PROSITE" id="PS50929"/>
    </source>
</evidence>
<feature type="transmembrane region" description="Helical" evidence="14">
    <location>
        <begin position="158"/>
        <end position="177"/>
    </location>
</feature>
<dbReference type="SUPFAM" id="SSF52540">
    <property type="entry name" value="P-loop containing nucleoside triphosphate hydrolases"/>
    <property type="match status" value="2"/>
</dbReference>
<dbReference type="GO" id="GO:0042592">
    <property type="term" value="P:homeostatic process"/>
    <property type="evidence" value="ECO:0007669"/>
    <property type="project" value="UniProtKB-ARBA"/>
</dbReference>
<dbReference type="InterPro" id="IPR036640">
    <property type="entry name" value="ABC1_TM_sf"/>
</dbReference>
<dbReference type="FunFam" id="1.20.1560.10:FF:000020">
    <property type="entry name" value="ABC metal ion transporter"/>
    <property type="match status" value="1"/>
</dbReference>
<keyword evidence="18" id="KW-1185">Reference proteome</keyword>
<dbReference type="PANTHER" id="PTHR24223:SF443">
    <property type="entry name" value="MULTIDRUG-RESISTANCE LIKE PROTEIN 1, ISOFORM I"/>
    <property type="match status" value="1"/>
</dbReference>
<feature type="domain" description="ABC transporter" evidence="15">
    <location>
        <begin position="1323"/>
        <end position="1558"/>
    </location>
</feature>
<feature type="transmembrane region" description="Helical" evidence="14">
    <location>
        <begin position="189"/>
        <end position="207"/>
    </location>
</feature>
<dbReference type="Gene3D" id="1.20.1560.10">
    <property type="entry name" value="ABC transporter type 1, transmembrane domain"/>
    <property type="match status" value="2"/>
</dbReference>
<feature type="transmembrane region" description="Helical" evidence="14">
    <location>
        <begin position="1142"/>
        <end position="1162"/>
    </location>
</feature>
<evidence type="ECO:0000259" key="15">
    <source>
        <dbReference type="PROSITE" id="PS50893"/>
    </source>
</evidence>
<evidence type="ECO:0000256" key="13">
    <source>
        <dbReference type="ARBA" id="ARBA00053425"/>
    </source>
</evidence>
<evidence type="ECO:0000256" key="1">
    <source>
        <dbReference type="ARBA" id="ARBA00004128"/>
    </source>
</evidence>
<feature type="domain" description="ABC transmembrane type-1" evidence="16">
    <location>
        <begin position="335"/>
        <end position="631"/>
    </location>
</feature>
<evidence type="ECO:0000256" key="12">
    <source>
        <dbReference type="ARBA" id="ARBA00023136"/>
    </source>
</evidence>
<feature type="transmembrane region" description="Helical" evidence="14">
    <location>
        <begin position="999"/>
        <end position="1023"/>
    </location>
</feature>
<sequence>MDYLFRSGQRVFQLLDTSRSGSEFNQLGEMGSDSSFITNVLNPTLNVTNSISLDPGLINSTCSYLCLDKEGWFPASAVISDITPCFLDGVVLTLPSLLIIFFGSFQIKNLLEKRAVPCRTDWHFWTKLSLVALQIVFTIATAIINAADSSAFLHDVHFLGPSLNTVALGVAFALHYIEHFRSRIPTGSLLFFWLSSIIALFVNFLVLTRNHYHEYSLGGYLLASSRFLNACIIFFLEYVISKSRSDYENLVDEDDSPMDQADVFSRIFFLWMTDLMKKGYDSYLTEEDLPSLPKENETHRSAEKLDKNWTAQLANKGKEPSLFWAIAKSFGGPFLVGGFYKIVHDILAFVNPQLLRLLIKFVNEYTFRVPEESIPISNGFMIAIGMFVVSLLQTAVLHQYFQRAFDTGMRVRAGLTSAVYHKALKLSNEGRSSCTGEGKMSGTGDIINLMSVDTQRLSDISSNLFTIVSGPFQLILCLVSLHELLGNSMWAGVFIMVVMIPFNSYIAKYQKTLQKVQMGNKDQRTRLTSEMLTNVKSLKLYGWEAPFMDRLNHVRNDKELTTLKKIGVFSAVTNFLWSCAPFLVSCSTFGIFVLTQDTPLTTDIVFPALTLFNLLGFPLAVIPMVITGVIEASVSTGRLRTFFLADELQTDAIVREEKAVRIGDESVKVEHATFLWERSNAFKTALTGINFVANKGDLSCIVGKVGSGKSSFLKAILGDLYRAEGKVTVRGKVAYVSQVPWIMNDTVKENILFGARFDASFYEKTIHACALIDDLAILPDGDETQVGEKGISLSGGQKARLSLARAVYARADIYLLDDPLSAVDEHVGHHIIENVLGQNGLLKTKCKILATNSITVLSHADQLTMISEGKIVESGTYDYVMESKSALYNLIKEFGKARAQRSPDATATDTATDISSASSAIIDTLDESENEPKDIFDMETVTRQLTTQTLRRASIASFKKSSLVQHDDETRKTRQSKEFSEKGKVKWDVYKEYAKACNLWTVMLFLIMLLTSTATSVAGNVWLKHWAEVNSREGGNPHVLMYLGVYFALGVGSSFLTVCQTLILWIFCAIHSAKELHNRMLNSVMRAPMSFFETTPLGRILNRFSNDMFKVDEVLARVFSQFFSNSVKVMFTIMVISSSTPAFLLVIGPLLVLYIYFQRYYLRTSRELKRVDSVTKSPIYAHFQETLGGLSTIRAYNQESRFNFINESRLDLNLKAYFPSISANRWLAVRLEFIGSFIILAAAGLSIVSLKNNAITPGLVGLAMSYALQITQSLNWIVRMTVEVETNIVSVERILEYSDLPSEAPVIVENNRPPAAWPTSGHIIFNKYSTRYRPELDLVLKGIDLDIKPREKIGIVGRTGAGKSSLTLALFRIIESSAGNIDIDNIDISKIGLSDLRHKLSIIPQDSQAFEGSIRDNLDPQGTHDDTDLWHVLELSHLKNHVQENMEGGLDAIVMEGGSNLSVGQRQLMCLARALLTPSNILVLDEATAAVDVETDKILQETIRSEFKERTILTIAHRLNTILDSDRIVVLSAGEVAEFDTPTNLLKNKESLFYSLCNQAGFTNNDETTELNN</sequence>
<feature type="transmembrane region" description="Helical" evidence="14">
    <location>
        <begin position="219"/>
        <end position="240"/>
    </location>
</feature>
<dbReference type="OrthoDB" id="6500128at2759"/>
<evidence type="ECO:0000256" key="4">
    <source>
        <dbReference type="ARBA" id="ARBA00022553"/>
    </source>
</evidence>
<dbReference type="SMART" id="SM00382">
    <property type="entry name" value="AAA"/>
    <property type="match status" value="2"/>
</dbReference>
<dbReference type="CDD" id="cd18603">
    <property type="entry name" value="ABC_6TM_MRP1_2_3_6_D2_like"/>
    <property type="match status" value="1"/>
</dbReference>
<gene>
    <name evidence="17" type="ORF">NADFUDRAFT_81731</name>
</gene>
<dbReference type="FunFam" id="1.20.1560.10:FF:000001">
    <property type="entry name" value="ATP-binding cassette subfamily C member 1"/>
    <property type="match status" value="1"/>
</dbReference>
<evidence type="ECO:0000313" key="18">
    <source>
        <dbReference type="Proteomes" id="UP000095009"/>
    </source>
</evidence>
<feature type="transmembrane region" description="Helical" evidence="14">
    <location>
        <begin position="1227"/>
        <end position="1248"/>
    </location>
</feature>
<feature type="transmembrane region" description="Helical" evidence="14">
    <location>
        <begin position="128"/>
        <end position="146"/>
    </location>
</feature>
<evidence type="ECO:0000256" key="10">
    <source>
        <dbReference type="ARBA" id="ARBA00022967"/>
    </source>
</evidence>
<keyword evidence="9" id="KW-0067">ATP-binding</keyword>
<feature type="transmembrane region" description="Helical" evidence="14">
    <location>
        <begin position="464"/>
        <end position="482"/>
    </location>
</feature>
<dbReference type="InterPro" id="IPR003439">
    <property type="entry name" value="ABC_transporter-like_ATP-bd"/>
</dbReference>
<dbReference type="Pfam" id="PF00005">
    <property type="entry name" value="ABC_tran"/>
    <property type="match status" value="2"/>
</dbReference>
<evidence type="ECO:0000256" key="14">
    <source>
        <dbReference type="SAM" id="Phobius"/>
    </source>
</evidence>
<name>A0A1E3PNZ7_9ASCO</name>
<evidence type="ECO:0000256" key="5">
    <source>
        <dbReference type="ARBA" id="ARBA00022554"/>
    </source>
</evidence>
<comment type="subcellular location">
    <subcellularLocation>
        <location evidence="1">Vacuole membrane</location>
        <topology evidence="1">Multi-pass membrane protein</topology>
    </subcellularLocation>
</comment>
<feature type="transmembrane region" description="Helical" evidence="14">
    <location>
        <begin position="380"/>
        <end position="401"/>
    </location>
</feature>
<dbReference type="PANTHER" id="PTHR24223">
    <property type="entry name" value="ATP-BINDING CASSETTE SUB-FAMILY C"/>
    <property type="match status" value="1"/>
</dbReference>
<feature type="transmembrane region" description="Helical" evidence="14">
    <location>
        <begin position="568"/>
        <end position="592"/>
    </location>
</feature>
<dbReference type="STRING" id="857566.A0A1E3PNZ7"/>
<feature type="domain" description="ABC transporter" evidence="15">
    <location>
        <begin position="667"/>
        <end position="893"/>
    </location>
</feature>
<evidence type="ECO:0000256" key="2">
    <source>
        <dbReference type="ARBA" id="ARBA00009726"/>
    </source>
</evidence>
<dbReference type="CDD" id="cd18595">
    <property type="entry name" value="ABC_6TM_MRP1_2_3_6_D1_like"/>
    <property type="match status" value="1"/>
</dbReference>
<protein>
    <submittedName>
        <fullName evidence="17">Multidrug resistance-associated protein 1</fullName>
    </submittedName>
</protein>
<keyword evidence="6 14" id="KW-0812">Transmembrane</keyword>
<comment type="function">
    <text evidence="13">Cooperates for the ATP-dependent vacuolar transport of bilirubin and glutathione conjugates.</text>
</comment>
<dbReference type="SUPFAM" id="SSF90123">
    <property type="entry name" value="ABC transporter transmembrane region"/>
    <property type="match status" value="2"/>
</dbReference>
<feature type="transmembrane region" description="Helical" evidence="14">
    <location>
        <begin position="488"/>
        <end position="507"/>
    </location>
</feature>
<dbReference type="GO" id="GO:0042144">
    <property type="term" value="P:vacuole fusion, non-autophagic"/>
    <property type="evidence" value="ECO:0007669"/>
    <property type="project" value="UniProtKB-ARBA"/>
</dbReference>
<keyword evidence="7" id="KW-0677">Repeat</keyword>
<dbReference type="Gene3D" id="3.40.50.300">
    <property type="entry name" value="P-loop containing nucleotide triphosphate hydrolases"/>
    <property type="match status" value="2"/>
</dbReference>
<evidence type="ECO:0000256" key="3">
    <source>
        <dbReference type="ARBA" id="ARBA00022448"/>
    </source>
</evidence>
<dbReference type="CDD" id="cd03250">
    <property type="entry name" value="ABCC_MRP_domain1"/>
    <property type="match status" value="1"/>
</dbReference>
<keyword evidence="12 14" id="KW-0472">Membrane</keyword>
<dbReference type="FunFam" id="3.40.50.300:FF:000565">
    <property type="entry name" value="ABC bile acid transporter"/>
    <property type="match status" value="1"/>
</dbReference>